<dbReference type="EMBL" id="JAPWTJ010000045">
    <property type="protein sequence ID" value="KAJ8984128.1"/>
    <property type="molecule type" value="Genomic_DNA"/>
</dbReference>
<feature type="region of interest" description="Disordered" evidence="1">
    <location>
        <begin position="1"/>
        <end position="33"/>
    </location>
</feature>
<comment type="caution">
    <text evidence="2">The sequence shown here is derived from an EMBL/GenBank/DDBJ whole genome shotgun (WGS) entry which is preliminary data.</text>
</comment>
<evidence type="ECO:0000313" key="3">
    <source>
        <dbReference type="Proteomes" id="UP001162164"/>
    </source>
</evidence>
<sequence>MIQYTKQNDTDREISSPENINRKNQGKSNQGKNSHIGIAELSKLVSRFIVLRFRDIIELNIRKLPLSDCLKLPPHG</sequence>
<gene>
    <name evidence="2" type="ORF">NQ317_017778</name>
</gene>
<organism evidence="2 3">
    <name type="scientific">Molorchus minor</name>
    <dbReference type="NCBI Taxonomy" id="1323400"/>
    <lineage>
        <taxon>Eukaryota</taxon>
        <taxon>Metazoa</taxon>
        <taxon>Ecdysozoa</taxon>
        <taxon>Arthropoda</taxon>
        <taxon>Hexapoda</taxon>
        <taxon>Insecta</taxon>
        <taxon>Pterygota</taxon>
        <taxon>Neoptera</taxon>
        <taxon>Endopterygota</taxon>
        <taxon>Coleoptera</taxon>
        <taxon>Polyphaga</taxon>
        <taxon>Cucujiformia</taxon>
        <taxon>Chrysomeloidea</taxon>
        <taxon>Cerambycidae</taxon>
        <taxon>Lamiinae</taxon>
        <taxon>Monochamini</taxon>
        <taxon>Molorchus</taxon>
    </lineage>
</organism>
<name>A0ABQ9K3H3_9CUCU</name>
<keyword evidence="3" id="KW-1185">Reference proteome</keyword>
<feature type="compositionally biased region" description="Polar residues" evidence="1">
    <location>
        <begin position="16"/>
        <end position="33"/>
    </location>
</feature>
<proteinExistence type="predicted"/>
<dbReference type="Proteomes" id="UP001162164">
    <property type="component" value="Unassembled WGS sequence"/>
</dbReference>
<evidence type="ECO:0000313" key="2">
    <source>
        <dbReference type="EMBL" id="KAJ8984128.1"/>
    </source>
</evidence>
<protein>
    <submittedName>
        <fullName evidence="2">Uncharacterized protein</fullName>
    </submittedName>
</protein>
<evidence type="ECO:0000256" key="1">
    <source>
        <dbReference type="SAM" id="MobiDB-lite"/>
    </source>
</evidence>
<reference evidence="2" key="1">
    <citation type="journal article" date="2023" name="Insect Mol. Biol.">
        <title>Genome sequencing provides insights into the evolution of gene families encoding plant cell wall-degrading enzymes in longhorned beetles.</title>
        <authorList>
            <person name="Shin N.R."/>
            <person name="Okamura Y."/>
            <person name="Kirsch R."/>
            <person name="Pauchet Y."/>
        </authorList>
    </citation>
    <scope>NUCLEOTIDE SEQUENCE</scope>
    <source>
        <strain evidence="2">MMC_N1</strain>
    </source>
</reference>
<accession>A0ABQ9K3H3</accession>